<proteinExistence type="predicted"/>
<evidence type="ECO:0000313" key="1">
    <source>
        <dbReference type="EMBL" id="AXQ68812.1"/>
    </source>
</evidence>
<reference evidence="2" key="1">
    <citation type="submission" date="2018-07" db="EMBL/GenBank/DDBJ databases">
        <title>Giant CbK-like Caulobacter bacteriophages have genetically divergent genomes.</title>
        <authorList>
            <person name="Wilson K.M."/>
            <person name="Ely B."/>
        </authorList>
    </citation>
    <scope>NUCLEOTIDE SEQUENCE [LARGE SCALE GENOMIC DNA]</scope>
</reference>
<evidence type="ECO:0000313" key="2">
    <source>
        <dbReference type="Proteomes" id="UP000259026"/>
    </source>
</evidence>
<gene>
    <name evidence="1" type="ORF">CcrPW_gp273</name>
</gene>
<reference evidence="1 2" key="2">
    <citation type="submission" date="2018-09" db="EMBL/GenBank/DDBJ databases">
        <title>Giant CbK-like Caulobacter bacteriophages have genetically divergent genomes.</title>
        <authorList>
            <person name="Wilson K."/>
            <person name="Ely B."/>
        </authorList>
    </citation>
    <scope>NUCLEOTIDE SEQUENCE [LARGE SCALE GENOMIC DNA]</scope>
</reference>
<accession>A0A385ED81</accession>
<organism evidence="1 2">
    <name type="scientific">Caulobacter phage CcrPW</name>
    <dbReference type="NCBI Taxonomy" id="2283271"/>
    <lineage>
        <taxon>Viruses</taxon>
        <taxon>Duplodnaviria</taxon>
        <taxon>Heunggongvirae</taxon>
        <taxon>Uroviricota</taxon>
        <taxon>Caudoviricetes</taxon>
        <taxon>Jeanschmidtviridae</taxon>
        <taxon>Colossusvirus</taxon>
        <taxon>Colossusvirus PW</taxon>
    </lineage>
</organism>
<dbReference type="EMBL" id="MH588545">
    <property type="protein sequence ID" value="AXQ68812.1"/>
    <property type="molecule type" value="Genomic_DNA"/>
</dbReference>
<keyword evidence="2" id="KW-1185">Reference proteome</keyword>
<dbReference type="Proteomes" id="UP000259026">
    <property type="component" value="Segment"/>
</dbReference>
<sequence>METARIEHVPARYDTYTARLVTRDGDRVADGGLVVINGVDRQGDPLEDNGCIGVLDIQPGYQTLNIKLGCVHVRVNPDQVRALKIGERVARPEGGR</sequence>
<name>A0A385ED81_9CAUD</name>
<protein>
    <submittedName>
        <fullName evidence="1">Uncharacterized protein</fullName>
    </submittedName>
</protein>